<evidence type="ECO:0000256" key="5">
    <source>
        <dbReference type="ARBA" id="ARBA00022989"/>
    </source>
</evidence>
<dbReference type="GO" id="GO:0005886">
    <property type="term" value="C:plasma membrane"/>
    <property type="evidence" value="ECO:0007669"/>
    <property type="project" value="UniProtKB-SubCell"/>
</dbReference>
<reference evidence="8 9" key="1">
    <citation type="journal article" date="2018" name="Nat. Ecol. Evol.">
        <title>Shark genomes provide insights into elasmobranch evolution and the origin of vertebrates.</title>
        <authorList>
            <person name="Hara Y"/>
            <person name="Yamaguchi K"/>
            <person name="Onimaru K"/>
            <person name="Kadota M"/>
            <person name="Koyanagi M"/>
            <person name="Keeley SD"/>
            <person name="Tatsumi K"/>
            <person name="Tanaka K"/>
            <person name="Motone F"/>
            <person name="Kageyama Y"/>
            <person name="Nozu R"/>
            <person name="Adachi N"/>
            <person name="Nishimura O"/>
            <person name="Nakagawa R"/>
            <person name="Tanegashima C"/>
            <person name="Kiyatake I"/>
            <person name="Matsumoto R"/>
            <person name="Murakumo K"/>
            <person name="Nishida K"/>
            <person name="Terakita A"/>
            <person name="Kuratani S"/>
            <person name="Sato K"/>
            <person name="Hyodo S Kuraku.S."/>
        </authorList>
    </citation>
    <scope>NUCLEOTIDE SEQUENCE [LARGE SCALE GENOMIC DNA]</scope>
</reference>
<evidence type="ECO:0000256" key="3">
    <source>
        <dbReference type="ARBA" id="ARBA00022475"/>
    </source>
</evidence>
<proteinExistence type="inferred from homology"/>
<keyword evidence="6" id="KW-0472">Membrane</keyword>
<gene>
    <name evidence="8" type="ORF">scyTo_0002523</name>
</gene>
<comment type="similarity">
    <text evidence="2 7">Belongs to the NKAIN family.</text>
</comment>
<evidence type="ECO:0000256" key="4">
    <source>
        <dbReference type="ARBA" id="ARBA00022692"/>
    </source>
</evidence>
<sequence>MENGPGCAVATITDMPEWVPEDHRYIYIKGCLLEYQYIEVAHSSLQVILALLGFVYACYVIKIFAEEEDSFDFIGGFDSYGYQGPQKTSHLQLQPMYMSK</sequence>
<dbReference type="InterPro" id="IPR008516">
    <property type="entry name" value="Na/K-Atpase_Interacting"/>
</dbReference>
<dbReference type="Pfam" id="PF05640">
    <property type="entry name" value="NKAIN"/>
    <property type="match status" value="1"/>
</dbReference>
<dbReference type="AlphaFoldDB" id="A0A401PJT7"/>
<evidence type="ECO:0000256" key="7">
    <source>
        <dbReference type="RuleBase" id="RU368041"/>
    </source>
</evidence>
<evidence type="ECO:0000256" key="1">
    <source>
        <dbReference type="ARBA" id="ARBA00004651"/>
    </source>
</evidence>
<dbReference type="PANTHER" id="PTHR13084">
    <property type="entry name" value="T-CELL LYMPHOMA BREAKPOINT-ASSOCIATED TARGET 1-RELATED"/>
    <property type="match status" value="1"/>
</dbReference>
<keyword evidence="4" id="KW-0812">Transmembrane</keyword>
<dbReference type="OrthoDB" id="10050321at2759"/>
<protein>
    <recommendedName>
        <fullName evidence="7">Sodium/potassium-transporting ATPase subunit beta-1-interacting protein</fullName>
        <shortName evidence="7">Na(+)/K(+)-transporting ATPase subunit beta-1-interacting protein</shortName>
    </recommendedName>
</protein>
<dbReference type="Proteomes" id="UP000288216">
    <property type="component" value="Unassembled WGS sequence"/>
</dbReference>
<evidence type="ECO:0000313" key="9">
    <source>
        <dbReference type="Proteomes" id="UP000288216"/>
    </source>
</evidence>
<evidence type="ECO:0000256" key="2">
    <source>
        <dbReference type="ARBA" id="ARBA00006364"/>
    </source>
</evidence>
<accession>A0A401PJT7</accession>
<keyword evidence="9" id="KW-1185">Reference proteome</keyword>
<keyword evidence="5" id="KW-1133">Transmembrane helix</keyword>
<comment type="caution">
    <text evidence="8">The sequence shown here is derived from an EMBL/GenBank/DDBJ whole genome shotgun (WGS) entry which is preliminary data.</text>
</comment>
<name>A0A401PJT7_SCYTO</name>
<dbReference type="EMBL" id="BFAA01000636">
    <property type="protein sequence ID" value="GCB73404.1"/>
    <property type="molecule type" value="Genomic_DNA"/>
</dbReference>
<comment type="subcellular location">
    <subcellularLocation>
        <location evidence="1 7">Cell membrane</location>
        <topology evidence="1 7">Multi-pass membrane protein</topology>
    </subcellularLocation>
</comment>
<organism evidence="8 9">
    <name type="scientific">Scyliorhinus torazame</name>
    <name type="common">Cloudy catshark</name>
    <name type="synonym">Catulus torazame</name>
    <dbReference type="NCBI Taxonomy" id="75743"/>
    <lineage>
        <taxon>Eukaryota</taxon>
        <taxon>Metazoa</taxon>
        <taxon>Chordata</taxon>
        <taxon>Craniata</taxon>
        <taxon>Vertebrata</taxon>
        <taxon>Chondrichthyes</taxon>
        <taxon>Elasmobranchii</taxon>
        <taxon>Galeomorphii</taxon>
        <taxon>Galeoidea</taxon>
        <taxon>Carcharhiniformes</taxon>
        <taxon>Scyliorhinidae</taxon>
        <taxon>Scyliorhinus</taxon>
    </lineage>
</organism>
<dbReference type="STRING" id="75743.A0A401PJT7"/>
<evidence type="ECO:0000256" key="6">
    <source>
        <dbReference type="ARBA" id="ARBA00023136"/>
    </source>
</evidence>
<keyword evidence="3 7" id="KW-1003">Cell membrane</keyword>
<dbReference type="GO" id="GO:0002028">
    <property type="term" value="P:regulation of sodium ion transport"/>
    <property type="evidence" value="ECO:0007669"/>
    <property type="project" value="UniProtKB-UniRule"/>
</dbReference>
<dbReference type="PANTHER" id="PTHR13084:SF3">
    <property type="entry name" value="SODIUM_POTASSIUM-TRANSPORTING ATPASE SUBUNIT BETA-1-INTERACTING PROTEIN 2"/>
    <property type="match status" value="1"/>
</dbReference>
<evidence type="ECO:0000313" key="8">
    <source>
        <dbReference type="EMBL" id="GCB73404.1"/>
    </source>
</evidence>